<dbReference type="SMART" id="SM00842">
    <property type="entry name" value="FtsA"/>
    <property type="match status" value="1"/>
</dbReference>
<dbReference type="HOGENOM" id="CLU_037850_3_2_12"/>
<dbReference type="NCBIfam" id="TIGR01174">
    <property type="entry name" value="ftsA"/>
    <property type="match status" value="1"/>
</dbReference>
<dbReference type="OrthoDB" id="9768127at2"/>
<feature type="domain" description="SHS2" evidence="7">
    <location>
        <begin position="7"/>
        <end position="201"/>
    </location>
</feature>
<dbReference type="PANTHER" id="PTHR32432">
    <property type="entry name" value="CELL DIVISION PROTEIN FTSA-RELATED"/>
    <property type="match status" value="1"/>
</dbReference>
<evidence type="ECO:0000256" key="2">
    <source>
        <dbReference type="ARBA" id="ARBA00022618"/>
    </source>
</evidence>
<evidence type="ECO:0000313" key="8">
    <source>
        <dbReference type="EMBL" id="AEF86525.1"/>
    </source>
</evidence>
<keyword evidence="3 5" id="KW-0472">Membrane</keyword>
<comment type="similarity">
    <text evidence="5 6">Belongs to the FtsA/MreB family.</text>
</comment>
<dbReference type="PIRSF" id="PIRSF003101">
    <property type="entry name" value="FtsA"/>
    <property type="match status" value="1"/>
</dbReference>
<evidence type="ECO:0000256" key="6">
    <source>
        <dbReference type="PIRNR" id="PIRNR003101"/>
    </source>
</evidence>
<name>F5YGK8_TREPZ</name>
<keyword evidence="4 5" id="KW-0131">Cell cycle</keyword>
<evidence type="ECO:0000256" key="3">
    <source>
        <dbReference type="ARBA" id="ARBA00023136"/>
    </source>
</evidence>
<dbReference type="Gene3D" id="3.30.1490.110">
    <property type="match status" value="1"/>
</dbReference>
<dbReference type="STRING" id="545694.TREPR_2570"/>
<keyword evidence="1 5" id="KW-1003">Cell membrane</keyword>
<evidence type="ECO:0000256" key="4">
    <source>
        <dbReference type="ARBA" id="ARBA00023306"/>
    </source>
</evidence>
<reference evidence="9" key="1">
    <citation type="submission" date="2009-12" db="EMBL/GenBank/DDBJ databases">
        <title>Complete sequence of Treponema primitia strain ZAS-2.</title>
        <authorList>
            <person name="Tetu S.G."/>
            <person name="Matson E."/>
            <person name="Ren Q."/>
            <person name="Seshadri R."/>
            <person name="Elbourne L."/>
            <person name="Hassan K.A."/>
            <person name="Durkin A."/>
            <person name="Radune D."/>
            <person name="Mohamoud Y."/>
            <person name="Shay R."/>
            <person name="Jin S."/>
            <person name="Zhang X."/>
            <person name="Lucey K."/>
            <person name="Ballor N.R."/>
            <person name="Ottesen E."/>
            <person name="Rosenthal R."/>
            <person name="Allen A."/>
            <person name="Leadbetter J.R."/>
            <person name="Paulsen I.T."/>
        </authorList>
    </citation>
    <scope>NUCLEOTIDE SEQUENCE [LARGE SCALE GENOMIC DNA]</scope>
    <source>
        <strain evidence="9">ATCC BAA-887 / DSM 12427 / ZAS-2</strain>
    </source>
</reference>
<keyword evidence="9" id="KW-1185">Reference proteome</keyword>
<dbReference type="Proteomes" id="UP000009223">
    <property type="component" value="Chromosome"/>
</dbReference>
<dbReference type="SUPFAM" id="SSF53067">
    <property type="entry name" value="Actin-like ATPase domain"/>
    <property type="match status" value="2"/>
</dbReference>
<organism evidence="8 9">
    <name type="scientific">Treponema primitia (strain ATCC BAA-887 / DSM 12427 / ZAS-2)</name>
    <dbReference type="NCBI Taxonomy" id="545694"/>
    <lineage>
        <taxon>Bacteria</taxon>
        <taxon>Pseudomonadati</taxon>
        <taxon>Spirochaetota</taxon>
        <taxon>Spirochaetia</taxon>
        <taxon>Spirochaetales</taxon>
        <taxon>Treponemataceae</taxon>
        <taxon>Treponema</taxon>
    </lineage>
</organism>
<dbReference type="HAMAP" id="MF_02033">
    <property type="entry name" value="FtsA"/>
    <property type="match status" value="1"/>
</dbReference>
<dbReference type="CDD" id="cd24048">
    <property type="entry name" value="ASKHA_NBD_FtsA"/>
    <property type="match status" value="1"/>
</dbReference>
<dbReference type="GO" id="GO:0032153">
    <property type="term" value="C:cell division site"/>
    <property type="evidence" value="ECO:0007669"/>
    <property type="project" value="UniProtKB-UniRule"/>
</dbReference>
<dbReference type="InterPro" id="IPR043129">
    <property type="entry name" value="ATPase_NBD"/>
</dbReference>
<dbReference type="PANTHER" id="PTHR32432:SF4">
    <property type="entry name" value="CELL DIVISION PROTEIN FTSA"/>
    <property type="match status" value="1"/>
</dbReference>
<comment type="function">
    <text evidence="5 6">Cell division protein that is involved in the assembly of the Z ring. May serve as a membrane anchor for the Z ring.</text>
</comment>
<dbReference type="InterPro" id="IPR003494">
    <property type="entry name" value="SHS2_FtsA"/>
</dbReference>
<evidence type="ECO:0000256" key="1">
    <source>
        <dbReference type="ARBA" id="ARBA00022475"/>
    </source>
</evidence>
<dbReference type="InterPro" id="IPR020823">
    <property type="entry name" value="Cell_div_FtsA"/>
</dbReference>
<proteinExistence type="inferred from homology"/>
<keyword evidence="2 5" id="KW-0132">Cell division</keyword>
<comment type="subcellular location">
    <subcellularLocation>
        <location evidence="5">Cell inner membrane</location>
        <topology evidence="5">Peripheral membrane protein</topology>
        <orientation evidence="5">Cytoplasmic side</orientation>
    </subcellularLocation>
    <text evidence="5">Localizes to the Z ring in an FtsZ-dependent manner. Targeted to the membrane through a conserved C-terminal amphipathic helix.</text>
</comment>
<protein>
    <recommendedName>
        <fullName evidence="5 6">Cell division protein FtsA</fullName>
    </recommendedName>
</protein>
<comment type="subunit">
    <text evidence="5">Self-interacts. Interacts with FtsZ.</text>
</comment>
<dbReference type="Gene3D" id="3.30.420.40">
    <property type="match status" value="2"/>
</dbReference>
<evidence type="ECO:0000313" key="9">
    <source>
        <dbReference type="Proteomes" id="UP000009223"/>
    </source>
</evidence>
<evidence type="ECO:0000259" key="7">
    <source>
        <dbReference type="SMART" id="SM00842"/>
    </source>
</evidence>
<dbReference type="Pfam" id="PF02491">
    <property type="entry name" value="SHS2_FTSA"/>
    <property type="match status" value="1"/>
</dbReference>
<evidence type="ECO:0000256" key="5">
    <source>
        <dbReference type="HAMAP-Rule" id="MF_02033"/>
    </source>
</evidence>
<dbReference type="EMBL" id="CP001843">
    <property type="protein sequence ID" value="AEF86525.1"/>
    <property type="molecule type" value="Genomic_DNA"/>
</dbReference>
<sequence>MANDGLVVGLDIGTTSTRAVIGERTEKGTIEITGVGISPSTGLKKGVVVNIEATLQSVSAAIDAAEMMSGREVHSCWAGIGGNHIDGVNSRGVVAVTGRSRDEKQNREIGPEDINRVLEVARAMVFPMDRQILEVIPQTFIVDKQRGIKDPMNFIGVGLEAEVHIITCSANSAQNLIKCVNRAGFRVNDLVLQTLAAGRAVLTEEEKELGVALVDLGGGTTDVMVYCQGAPYSTISIPLGGSEITRDISAVKNISFENAEKAKIDTGCCIAEMLERDEDIIIEGMGGRPPMPIPKSQIAIIVRPRLAEIFRLVQDKLDSLSLPRPLGGGIVLTGGGAEFLGAVELATRIFKLPVRIGNPLSLGGLHEKYQSPIYATAVGLVLEGNIREGIKVPERGLDPKIPRKGGKSIFNKIGEWLKKELF</sequence>
<accession>F5YGK8</accession>
<dbReference type="InterPro" id="IPR050696">
    <property type="entry name" value="FtsA/MreB"/>
</dbReference>
<gene>
    <name evidence="5 8" type="primary">ftsA</name>
    <name evidence="8" type="ordered locus">TREPR_2570</name>
</gene>
<dbReference type="Pfam" id="PF14450">
    <property type="entry name" value="FtsA"/>
    <property type="match status" value="1"/>
</dbReference>
<dbReference type="eggNOG" id="COG0849">
    <property type="taxonomic scope" value="Bacteria"/>
</dbReference>
<dbReference type="AlphaFoldDB" id="F5YGK8"/>
<reference evidence="8 9" key="2">
    <citation type="journal article" date="2011" name="ISME J.">
        <title>RNA-seq reveals cooperative metabolic interactions between two termite-gut spirochete species in co-culture.</title>
        <authorList>
            <person name="Rosenthal A.Z."/>
            <person name="Matson E.G."/>
            <person name="Eldar A."/>
            <person name="Leadbetter J.R."/>
        </authorList>
    </citation>
    <scope>NUCLEOTIDE SEQUENCE [LARGE SCALE GENOMIC DNA]</scope>
    <source>
        <strain evidence="9">ATCC BAA-887 / DSM 12427 / ZAS-2</strain>
    </source>
</reference>
<dbReference type="GO" id="GO:0009898">
    <property type="term" value="C:cytoplasmic side of plasma membrane"/>
    <property type="evidence" value="ECO:0007669"/>
    <property type="project" value="UniProtKB-UniRule"/>
</dbReference>
<keyword evidence="5" id="KW-0997">Cell inner membrane</keyword>
<dbReference type="GO" id="GO:0043093">
    <property type="term" value="P:FtsZ-dependent cytokinesis"/>
    <property type="evidence" value="ECO:0007669"/>
    <property type="project" value="UniProtKB-UniRule"/>
</dbReference>
<dbReference type="KEGG" id="tpi:TREPR_2570"/>
<dbReference type="RefSeq" id="WP_015707642.1">
    <property type="nucleotide sequence ID" value="NC_015578.1"/>
</dbReference>